<proteinExistence type="predicted"/>
<dbReference type="PANTHER" id="PTHR21496:SF0">
    <property type="entry name" value="RIESKE DOMAIN-CONTAINING PROTEIN"/>
    <property type="match status" value="1"/>
</dbReference>
<evidence type="ECO:0000313" key="8">
    <source>
        <dbReference type="EMBL" id="OLQ01788.1"/>
    </source>
</evidence>
<evidence type="ECO:0000259" key="7">
    <source>
        <dbReference type="PROSITE" id="PS51296"/>
    </source>
</evidence>
<dbReference type="Pfam" id="PF00355">
    <property type="entry name" value="Rieske"/>
    <property type="match status" value="1"/>
</dbReference>
<keyword evidence="3" id="KW-0408">Iron</keyword>
<name>A0A1Q9E2Y8_SYMMI</name>
<feature type="compositionally biased region" description="Basic and acidic residues" evidence="6">
    <location>
        <begin position="1"/>
        <end position="11"/>
    </location>
</feature>
<accession>A0A1Q9E2Y8</accession>
<comment type="cofactor">
    <cofactor evidence="5">
        <name>[2Fe-2S] cluster</name>
        <dbReference type="ChEBI" id="CHEBI:190135"/>
    </cofactor>
</comment>
<dbReference type="GO" id="GO:0046872">
    <property type="term" value="F:metal ion binding"/>
    <property type="evidence" value="ECO:0007669"/>
    <property type="project" value="UniProtKB-KW"/>
</dbReference>
<organism evidence="8 9">
    <name type="scientific">Symbiodinium microadriaticum</name>
    <name type="common">Dinoflagellate</name>
    <name type="synonym">Zooxanthella microadriatica</name>
    <dbReference type="NCBI Taxonomy" id="2951"/>
    <lineage>
        <taxon>Eukaryota</taxon>
        <taxon>Sar</taxon>
        <taxon>Alveolata</taxon>
        <taxon>Dinophyceae</taxon>
        <taxon>Suessiales</taxon>
        <taxon>Symbiodiniaceae</taxon>
        <taxon>Symbiodinium</taxon>
    </lineage>
</organism>
<feature type="region of interest" description="Disordered" evidence="6">
    <location>
        <begin position="1"/>
        <end position="26"/>
    </location>
</feature>
<dbReference type="OrthoDB" id="10422648at2759"/>
<comment type="caution">
    <text evidence="8">The sequence shown here is derived from an EMBL/GenBank/DDBJ whole genome shotgun (WGS) entry which is preliminary data.</text>
</comment>
<dbReference type="EMBL" id="LSRX01000281">
    <property type="protein sequence ID" value="OLQ01788.1"/>
    <property type="molecule type" value="Genomic_DNA"/>
</dbReference>
<evidence type="ECO:0000256" key="2">
    <source>
        <dbReference type="ARBA" id="ARBA00022723"/>
    </source>
</evidence>
<dbReference type="PROSITE" id="PS51296">
    <property type="entry name" value="RIESKE"/>
    <property type="match status" value="1"/>
</dbReference>
<keyword evidence="9" id="KW-1185">Reference proteome</keyword>
<keyword evidence="4" id="KW-0411">Iron-sulfur</keyword>
<evidence type="ECO:0000256" key="3">
    <source>
        <dbReference type="ARBA" id="ARBA00023004"/>
    </source>
</evidence>
<dbReference type="InterPro" id="IPR036922">
    <property type="entry name" value="Rieske_2Fe-2S_sf"/>
</dbReference>
<evidence type="ECO:0000256" key="6">
    <source>
        <dbReference type="SAM" id="MobiDB-lite"/>
    </source>
</evidence>
<dbReference type="Gene3D" id="2.102.10.10">
    <property type="entry name" value="Rieske [2Fe-2S] iron-sulphur domain"/>
    <property type="match status" value="1"/>
</dbReference>
<feature type="domain" description="Rieske" evidence="7">
    <location>
        <begin position="191"/>
        <end position="292"/>
    </location>
</feature>
<keyword evidence="1" id="KW-0001">2Fe-2S</keyword>
<dbReference type="InterPro" id="IPR017941">
    <property type="entry name" value="Rieske_2Fe-2S"/>
</dbReference>
<evidence type="ECO:0000313" key="9">
    <source>
        <dbReference type="Proteomes" id="UP000186817"/>
    </source>
</evidence>
<gene>
    <name evidence="8" type="ORF">AK812_SmicGene15430</name>
</gene>
<dbReference type="PANTHER" id="PTHR21496">
    <property type="entry name" value="FERREDOXIN-RELATED"/>
    <property type="match status" value="1"/>
</dbReference>
<evidence type="ECO:0000256" key="1">
    <source>
        <dbReference type="ARBA" id="ARBA00022714"/>
    </source>
</evidence>
<keyword evidence="2" id="KW-0479">Metal-binding</keyword>
<sequence length="667" mass="71026">MEPRPLEHEGDMEPAPEAPGPVQSSMESFGLAPIAGSVPWQAAGPQLVVTSNLRNRDAKVPTLLVDTDRAATHEETVLDRFLAPWVVMGRDLYTCGRDLLEAVLAYTDVGEGEALKVAFLAPSSNAVQTVAAPKQASQPAGQQSGTGFGVKMAAVASGTAAAVGLASSRRRSKTAARYTTQTILPSLAWIKSGVKASELQPKQLKALTLAGNDVLIGKTEAGALFCVGNLCPHIGTPMSEGADVIGDVIVCPLHGSSFKVTTGELLDWCVSPPVIGPLTGLIVEKKNLLVFEVRQGGLLGTGDVEVLVDTNAKKAYEAWYWKGLLDAQGKDAFGFHDPSSLKWQSRCCDDEEDDASVGAPLVFRVGHELAVLSALLSIAGGMPTVDPGLALASANLGPFTGTTYTLSVLATSVLTMSVPALLQKHPEVRQRRGFRAAAAAAATAAAGQIAFMTLSLTPSIAFANMLPGVTVSDFMQPMQNPFMVVHLISHSMNLPLMNLTLGRLAGRSMADMSTCHYSTALYSISVILSAATKEAYFRWPLLILGGLCLKKGLADLEEVSKFVETLAPRNPTTQVWTQKHKICVGLFVCQASLYPTIQSLGYMDVLSMASVQSTWTLMDVFLTSGIAFLSLKEAAHVVKSEEFMARKERVEHLHEVVDSTVDAHARR</sequence>
<reference evidence="8 9" key="1">
    <citation type="submission" date="2016-02" db="EMBL/GenBank/DDBJ databases">
        <title>Genome analysis of coral dinoflagellate symbionts highlights evolutionary adaptations to a symbiotic lifestyle.</title>
        <authorList>
            <person name="Aranda M."/>
            <person name="Li Y."/>
            <person name="Liew Y.J."/>
            <person name="Baumgarten S."/>
            <person name="Simakov O."/>
            <person name="Wilson M."/>
            <person name="Piel J."/>
            <person name="Ashoor H."/>
            <person name="Bougouffa S."/>
            <person name="Bajic V.B."/>
            <person name="Ryu T."/>
            <person name="Ravasi T."/>
            <person name="Bayer T."/>
            <person name="Micklem G."/>
            <person name="Kim H."/>
            <person name="Bhak J."/>
            <person name="Lajeunesse T.C."/>
            <person name="Voolstra C.R."/>
        </authorList>
    </citation>
    <scope>NUCLEOTIDE SEQUENCE [LARGE SCALE GENOMIC DNA]</scope>
    <source>
        <strain evidence="8 9">CCMP2467</strain>
    </source>
</reference>
<evidence type="ECO:0000256" key="5">
    <source>
        <dbReference type="ARBA" id="ARBA00034078"/>
    </source>
</evidence>
<dbReference type="Gene3D" id="1.20.1070.10">
    <property type="entry name" value="Rhodopsin 7-helix transmembrane proteins"/>
    <property type="match status" value="1"/>
</dbReference>
<dbReference type="AlphaFoldDB" id="A0A1Q9E2Y8"/>
<dbReference type="Proteomes" id="UP000186817">
    <property type="component" value="Unassembled WGS sequence"/>
</dbReference>
<dbReference type="SUPFAM" id="SSF50022">
    <property type="entry name" value="ISP domain"/>
    <property type="match status" value="1"/>
</dbReference>
<dbReference type="GO" id="GO:0051537">
    <property type="term" value="F:2 iron, 2 sulfur cluster binding"/>
    <property type="evidence" value="ECO:0007669"/>
    <property type="project" value="UniProtKB-KW"/>
</dbReference>
<evidence type="ECO:0000256" key="4">
    <source>
        <dbReference type="ARBA" id="ARBA00023014"/>
    </source>
</evidence>
<protein>
    <recommendedName>
        <fullName evidence="7">Rieske domain-containing protein</fullName>
    </recommendedName>
</protein>